<dbReference type="Pfam" id="PF25164">
    <property type="entry name" value="CoiA_N"/>
    <property type="match status" value="1"/>
</dbReference>
<organism evidence="4 5">
    <name type="scientific">Alteribacillus bidgolensis</name>
    <dbReference type="NCBI Taxonomy" id="930129"/>
    <lineage>
        <taxon>Bacteria</taxon>
        <taxon>Bacillati</taxon>
        <taxon>Bacillota</taxon>
        <taxon>Bacilli</taxon>
        <taxon>Bacillales</taxon>
        <taxon>Bacillaceae</taxon>
        <taxon>Alteribacillus</taxon>
    </lineage>
</organism>
<name>A0A1G8J797_9BACI</name>
<feature type="domain" description="Competence protein CoiA C-terminal" evidence="3">
    <location>
        <begin position="235"/>
        <end position="380"/>
    </location>
</feature>
<dbReference type="PIRSF" id="PIRSF007487">
    <property type="entry name" value="Competence-induced_CoiA_bac"/>
    <property type="match status" value="1"/>
</dbReference>
<dbReference type="InterPro" id="IPR057253">
    <property type="entry name" value="CoiA-like_N"/>
</dbReference>
<keyword evidence="5" id="KW-1185">Reference proteome</keyword>
<evidence type="ECO:0000259" key="3">
    <source>
        <dbReference type="Pfam" id="PF25166"/>
    </source>
</evidence>
<dbReference type="Proteomes" id="UP000199017">
    <property type="component" value="Unassembled WGS sequence"/>
</dbReference>
<proteinExistence type="predicted"/>
<protein>
    <submittedName>
        <fullName evidence="4">Competence protein CoiA-like family, contains a predicted nuclease domain</fullName>
    </submittedName>
</protein>
<accession>A0A1G8J797</accession>
<reference evidence="4 5" key="1">
    <citation type="submission" date="2016-10" db="EMBL/GenBank/DDBJ databases">
        <authorList>
            <person name="de Groot N.N."/>
        </authorList>
    </citation>
    <scope>NUCLEOTIDE SEQUENCE [LARGE SCALE GENOMIC DNA]</scope>
    <source>
        <strain evidence="5">P4B,CCM 7963,CECT 7998,DSM 25260,IBRC-M 10614,KCTC 13821</strain>
    </source>
</reference>
<dbReference type="InterPro" id="IPR010330">
    <property type="entry name" value="CoiA_nuc"/>
</dbReference>
<dbReference type="OrthoDB" id="3784230at2"/>
<dbReference type="EMBL" id="FNDU01000006">
    <property type="protein sequence ID" value="SDI26867.1"/>
    <property type="molecule type" value="Genomic_DNA"/>
</dbReference>
<dbReference type="Pfam" id="PF06054">
    <property type="entry name" value="CoiA_nuc"/>
    <property type="match status" value="1"/>
</dbReference>
<feature type="domain" description="Competence protein CoiA nuclease-like" evidence="1">
    <location>
        <begin position="66"/>
        <end position="220"/>
    </location>
</feature>
<feature type="domain" description="Competence protein CoiA-like N-terminal" evidence="2">
    <location>
        <begin position="29"/>
        <end position="61"/>
    </location>
</feature>
<dbReference type="AlphaFoldDB" id="A0A1G8J797"/>
<dbReference type="RefSeq" id="WP_091584958.1">
    <property type="nucleotide sequence ID" value="NZ_FNDU01000006.1"/>
</dbReference>
<evidence type="ECO:0000259" key="1">
    <source>
        <dbReference type="Pfam" id="PF06054"/>
    </source>
</evidence>
<dbReference type="Pfam" id="PF25166">
    <property type="entry name" value="CoiA_C"/>
    <property type="match status" value="1"/>
</dbReference>
<evidence type="ECO:0000313" key="5">
    <source>
        <dbReference type="Proteomes" id="UP000199017"/>
    </source>
</evidence>
<evidence type="ECO:0000313" key="4">
    <source>
        <dbReference type="EMBL" id="SDI26867.1"/>
    </source>
</evidence>
<evidence type="ECO:0000259" key="2">
    <source>
        <dbReference type="Pfam" id="PF25164"/>
    </source>
</evidence>
<dbReference type="InterPro" id="IPR057252">
    <property type="entry name" value="CoiA_C"/>
</dbReference>
<dbReference type="InterPro" id="IPR021176">
    <property type="entry name" value="Competence-induced_CoiA"/>
</dbReference>
<sequence length="399" mass="46583">MFTALTKNGQTISLLTTSRACFPSHYPPPYYCPACSQNVILKKGTKRRWHFAHQRSSFCSHQAEPETEEHLAGKSILYQWLEEKGLSPSVEACISSIRRTADVLFTWKNNTYALEFQCSSISSEETLQRTRDYYSAGITPIWIFSACRLRKMEGSRYAIHSFEWTGLRERRKDLRSAFIYLSPESSSFYYLFPRALPVDSAVFGDLYTMPITHTPIEHLIYLPNTLNGPLTWAANWIKQKKNWRFQTNQWRGKPDKTYMRQIFAKHRSDLPFFPPEAGWPSLSMEAFQTSSYIWQSWIMLCFLPNIPLYQCFSFRTICNEIDSLILNHIFIIRELPSISSPIEKAVFSYLELLERIGILKNTGAGWKKVKNMYLPISLEDAFMMDKKWSNIIFYKGIMN</sequence>
<dbReference type="STRING" id="930129.SAMN05216352_10667"/>
<gene>
    <name evidence="4" type="ORF">SAMN05216352_10667</name>
</gene>